<proteinExistence type="inferred from homology"/>
<evidence type="ECO:0000256" key="5">
    <source>
        <dbReference type="ARBA" id="ARBA00023277"/>
    </source>
</evidence>
<reference evidence="6" key="1">
    <citation type="journal article" date="2014" name="Int. J. Syst. Evol. Microbiol.">
        <title>Complete genome sequence of Corynebacterium casei LMG S-19264T (=DSM 44701T), isolated from a smear-ripened cheese.</title>
        <authorList>
            <consortium name="US DOE Joint Genome Institute (JGI-PGF)"/>
            <person name="Walter F."/>
            <person name="Albersmeier A."/>
            <person name="Kalinowski J."/>
            <person name="Ruckert C."/>
        </authorList>
    </citation>
    <scope>NUCLEOTIDE SEQUENCE</scope>
    <source>
        <strain evidence="6">VKM Ac-2007</strain>
    </source>
</reference>
<evidence type="ECO:0000256" key="3">
    <source>
        <dbReference type="ARBA" id="ARBA00011233"/>
    </source>
</evidence>
<dbReference type="EMBL" id="BSEV01000018">
    <property type="protein sequence ID" value="GLK12765.1"/>
    <property type="molecule type" value="Genomic_DNA"/>
</dbReference>
<dbReference type="InterPro" id="IPR000887">
    <property type="entry name" value="Aldlse_KDPG_KHG"/>
</dbReference>
<comment type="subunit">
    <text evidence="3">Homotrimer.</text>
</comment>
<keyword evidence="7" id="KW-1185">Reference proteome</keyword>
<evidence type="ECO:0000256" key="1">
    <source>
        <dbReference type="ARBA" id="ARBA00004761"/>
    </source>
</evidence>
<name>A0A9W6I650_9ACTN</name>
<dbReference type="PANTHER" id="PTHR30246:SF1">
    <property type="entry name" value="2-DEHYDRO-3-DEOXY-6-PHOSPHOGALACTONATE ALDOLASE-RELATED"/>
    <property type="match status" value="1"/>
</dbReference>
<dbReference type="CDD" id="cd00452">
    <property type="entry name" value="KDPG_aldolase"/>
    <property type="match status" value="1"/>
</dbReference>
<dbReference type="SUPFAM" id="SSF51569">
    <property type="entry name" value="Aldolase"/>
    <property type="match status" value="1"/>
</dbReference>
<evidence type="ECO:0000313" key="6">
    <source>
        <dbReference type="EMBL" id="GLK12765.1"/>
    </source>
</evidence>
<evidence type="ECO:0000256" key="4">
    <source>
        <dbReference type="ARBA" id="ARBA00023239"/>
    </source>
</evidence>
<reference evidence="6" key="2">
    <citation type="submission" date="2023-01" db="EMBL/GenBank/DDBJ databases">
        <authorList>
            <person name="Sun Q."/>
            <person name="Evtushenko L."/>
        </authorList>
    </citation>
    <scope>NUCLEOTIDE SEQUENCE</scope>
    <source>
        <strain evidence="6">VKM Ac-2007</strain>
    </source>
</reference>
<evidence type="ECO:0000256" key="2">
    <source>
        <dbReference type="ARBA" id="ARBA00006906"/>
    </source>
</evidence>
<dbReference type="AlphaFoldDB" id="A0A9W6I650"/>
<keyword evidence="4" id="KW-0456">Lyase</keyword>
<dbReference type="GO" id="GO:0016829">
    <property type="term" value="F:lyase activity"/>
    <property type="evidence" value="ECO:0007669"/>
    <property type="project" value="UniProtKB-KW"/>
</dbReference>
<comment type="pathway">
    <text evidence="1">Carbohydrate acid metabolism.</text>
</comment>
<accession>A0A9W6I650</accession>
<dbReference type="PROSITE" id="PS00160">
    <property type="entry name" value="ALDOLASE_KDPG_KHG_2"/>
    <property type="match status" value="1"/>
</dbReference>
<comment type="similarity">
    <text evidence="2">Belongs to the KHG/KDPG aldolase family.</text>
</comment>
<dbReference type="Gene3D" id="3.20.20.70">
    <property type="entry name" value="Aldolase class I"/>
    <property type="match status" value="1"/>
</dbReference>
<protein>
    <submittedName>
        <fullName evidence="6">2-keto-3-deoxy-phosphogluconate aldolase</fullName>
    </submittedName>
</protein>
<organism evidence="6 7">
    <name type="scientific">Streptosporangium carneum</name>
    <dbReference type="NCBI Taxonomy" id="47481"/>
    <lineage>
        <taxon>Bacteria</taxon>
        <taxon>Bacillati</taxon>
        <taxon>Actinomycetota</taxon>
        <taxon>Actinomycetes</taxon>
        <taxon>Streptosporangiales</taxon>
        <taxon>Streptosporangiaceae</taxon>
        <taxon>Streptosporangium</taxon>
    </lineage>
</organism>
<dbReference type="PANTHER" id="PTHR30246">
    <property type="entry name" value="2-KETO-3-DEOXY-6-PHOSPHOGLUCONATE ALDOLASE"/>
    <property type="match status" value="1"/>
</dbReference>
<gene>
    <name evidence="6" type="ORF">GCM10017600_61750</name>
</gene>
<sequence length="219" mass="22328">MIGTMERTATPTQIVTTGVVAILRSHSPEHVVRTVDALVEGGITCVEITMTTPGCLDSLRDLRERHGDDIAIGAGTVTDGAAVESALAAGADFVVSPCVSEDVIETARDAGVPGIVGAWSPTEVLRAWRLGASAIKLFPASSGGVAHLRSLREPFPDIPLIPTGGVTADLVADFLGAGALAVGLGGALTGQALRTGETGGMRDDVARVLEAVATGRARR</sequence>
<dbReference type="NCBIfam" id="TIGR01182">
    <property type="entry name" value="eda"/>
    <property type="match status" value="1"/>
</dbReference>
<keyword evidence="5" id="KW-0119">Carbohydrate metabolism</keyword>
<evidence type="ECO:0000313" key="7">
    <source>
        <dbReference type="Proteomes" id="UP001143474"/>
    </source>
</evidence>
<dbReference type="InterPro" id="IPR031338">
    <property type="entry name" value="KDPG/KHG_AS_2"/>
</dbReference>
<dbReference type="Pfam" id="PF01081">
    <property type="entry name" value="Aldolase"/>
    <property type="match status" value="1"/>
</dbReference>
<comment type="caution">
    <text evidence="6">The sequence shown here is derived from an EMBL/GenBank/DDBJ whole genome shotgun (WGS) entry which is preliminary data.</text>
</comment>
<dbReference type="RefSeq" id="WP_271221082.1">
    <property type="nucleotide sequence ID" value="NZ_BAAAVD010000008.1"/>
</dbReference>
<dbReference type="InterPro" id="IPR013785">
    <property type="entry name" value="Aldolase_TIM"/>
</dbReference>
<dbReference type="Proteomes" id="UP001143474">
    <property type="component" value="Unassembled WGS sequence"/>
</dbReference>